<feature type="region of interest" description="Disordered" evidence="1">
    <location>
        <begin position="66"/>
        <end position="114"/>
    </location>
</feature>
<accession>A0A835PSQ3</accession>
<name>A0A835PSQ3_VANPL</name>
<dbReference type="Gene3D" id="1.10.620.20">
    <property type="entry name" value="Ribonucleotide Reductase, subunit A"/>
    <property type="match status" value="1"/>
</dbReference>
<evidence type="ECO:0000256" key="1">
    <source>
        <dbReference type="SAM" id="MobiDB-lite"/>
    </source>
</evidence>
<dbReference type="PANTHER" id="PTHR23409">
    <property type="entry name" value="RIBONUCLEOSIDE-DIPHOSPHATE REDUCTASE SMALL CHAIN"/>
    <property type="match status" value="1"/>
</dbReference>
<dbReference type="PANTHER" id="PTHR23409:SF18">
    <property type="entry name" value="RIBONUCLEOSIDE-DIPHOSPHATE REDUCTASE SUBUNIT M2"/>
    <property type="match status" value="1"/>
</dbReference>
<evidence type="ECO:0000313" key="2">
    <source>
        <dbReference type="EMBL" id="KAG0455457.1"/>
    </source>
</evidence>
<gene>
    <name evidence="2" type="ORF">HPP92_024749</name>
</gene>
<protein>
    <submittedName>
        <fullName evidence="2">Uncharacterized protein</fullName>
    </submittedName>
</protein>
<dbReference type="GO" id="GO:0009263">
    <property type="term" value="P:deoxyribonucleotide biosynthetic process"/>
    <property type="evidence" value="ECO:0007669"/>
    <property type="project" value="InterPro"/>
</dbReference>
<evidence type="ECO:0000313" key="3">
    <source>
        <dbReference type="Proteomes" id="UP000636800"/>
    </source>
</evidence>
<dbReference type="GO" id="GO:0016491">
    <property type="term" value="F:oxidoreductase activity"/>
    <property type="evidence" value="ECO:0007669"/>
    <property type="project" value="InterPro"/>
</dbReference>
<dbReference type="Pfam" id="PF00268">
    <property type="entry name" value="Ribonuc_red_sm"/>
    <property type="match status" value="1"/>
</dbReference>
<feature type="compositionally biased region" description="Basic and acidic residues" evidence="1">
    <location>
        <begin position="73"/>
        <end position="82"/>
    </location>
</feature>
<dbReference type="InterPro" id="IPR000358">
    <property type="entry name" value="RNR_small_fam"/>
</dbReference>
<dbReference type="SUPFAM" id="SSF47240">
    <property type="entry name" value="Ferritin-like"/>
    <property type="match status" value="1"/>
</dbReference>
<dbReference type="AlphaFoldDB" id="A0A835PSQ3"/>
<feature type="compositionally biased region" description="Basic and acidic residues" evidence="1">
    <location>
        <begin position="105"/>
        <end position="114"/>
    </location>
</feature>
<reference evidence="2 3" key="1">
    <citation type="journal article" date="2020" name="Nat. Food">
        <title>A phased Vanilla planifolia genome enables genetic improvement of flavour and production.</title>
        <authorList>
            <person name="Hasing T."/>
            <person name="Tang H."/>
            <person name="Brym M."/>
            <person name="Khazi F."/>
            <person name="Huang T."/>
            <person name="Chambers A.H."/>
        </authorList>
    </citation>
    <scope>NUCLEOTIDE SEQUENCE [LARGE SCALE GENOMIC DNA]</scope>
    <source>
        <tissue evidence="2">Leaf</tissue>
    </source>
</reference>
<dbReference type="InterPro" id="IPR009078">
    <property type="entry name" value="Ferritin-like_SF"/>
</dbReference>
<dbReference type="InterPro" id="IPR012348">
    <property type="entry name" value="RNR-like"/>
</dbReference>
<proteinExistence type="predicted"/>
<comment type="caution">
    <text evidence="2">The sequence shown here is derived from an EMBL/GenBank/DDBJ whole genome shotgun (WGS) entry which is preliminary data.</text>
</comment>
<dbReference type="EMBL" id="JADCNL010000013">
    <property type="protein sequence ID" value="KAG0455457.1"/>
    <property type="molecule type" value="Genomic_DNA"/>
</dbReference>
<sequence length="114" mass="13072">MYKKAEASFWTAEEVNLSQDLRHWEHTLTSEERHFVTHVLAFFAASDSIVLENLAGALHVRGAASRGPGLLRIPDRHREHSLGDVQPPPRDLHQGLRRKIPPFPRNRDDPLRRA</sequence>
<dbReference type="Proteomes" id="UP000636800">
    <property type="component" value="Chromosome 13"/>
</dbReference>
<keyword evidence="3" id="KW-1185">Reference proteome</keyword>
<organism evidence="2 3">
    <name type="scientific">Vanilla planifolia</name>
    <name type="common">Vanilla</name>
    <dbReference type="NCBI Taxonomy" id="51239"/>
    <lineage>
        <taxon>Eukaryota</taxon>
        <taxon>Viridiplantae</taxon>
        <taxon>Streptophyta</taxon>
        <taxon>Embryophyta</taxon>
        <taxon>Tracheophyta</taxon>
        <taxon>Spermatophyta</taxon>
        <taxon>Magnoliopsida</taxon>
        <taxon>Liliopsida</taxon>
        <taxon>Asparagales</taxon>
        <taxon>Orchidaceae</taxon>
        <taxon>Vanilloideae</taxon>
        <taxon>Vanilleae</taxon>
        <taxon>Vanilla</taxon>
    </lineage>
</organism>